<evidence type="ECO:0000313" key="1">
    <source>
        <dbReference type="EMBL" id="KAJ7697206.1"/>
    </source>
</evidence>
<gene>
    <name evidence="1" type="ORF">B0H17DRAFT_1328937</name>
</gene>
<protein>
    <submittedName>
        <fullName evidence="1">Uncharacterized protein</fullName>
    </submittedName>
</protein>
<dbReference type="EMBL" id="JARKIE010000031">
    <property type="protein sequence ID" value="KAJ7697206.1"/>
    <property type="molecule type" value="Genomic_DNA"/>
</dbReference>
<reference evidence="1" key="1">
    <citation type="submission" date="2023-03" db="EMBL/GenBank/DDBJ databases">
        <title>Massive genome expansion in bonnet fungi (Mycena s.s.) driven by repeated elements and novel gene families across ecological guilds.</title>
        <authorList>
            <consortium name="Lawrence Berkeley National Laboratory"/>
            <person name="Harder C.B."/>
            <person name="Miyauchi S."/>
            <person name="Viragh M."/>
            <person name="Kuo A."/>
            <person name="Thoen E."/>
            <person name="Andreopoulos B."/>
            <person name="Lu D."/>
            <person name="Skrede I."/>
            <person name="Drula E."/>
            <person name="Henrissat B."/>
            <person name="Morin E."/>
            <person name="Kohler A."/>
            <person name="Barry K."/>
            <person name="LaButti K."/>
            <person name="Morin E."/>
            <person name="Salamov A."/>
            <person name="Lipzen A."/>
            <person name="Mereny Z."/>
            <person name="Hegedus B."/>
            <person name="Baldrian P."/>
            <person name="Stursova M."/>
            <person name="Weitz H."/>
            <person name="Taylor A."/>
            <person name="Grigoriev I.V."/>
            <person name="Nagy L.G."/>
            <person name="Martin F."/>
            <person name="Kauserud H."/>
        </authorList>
    </citation>
    <scope>NUCLEOTIDE SEQUENCE</scope>
    <source>
        <strain evidence="1">CBHHK067</strain>
    </source>
</reference>
<dbReference type="AlphaFoldDB" id="A0AAD7DQB5"/>
<keyword evidence="2" id="KW-1185">Reference proteome</keyword>
<proteinExistence type="predicted"/>
<evidence type="ECO:0000313" key="2">
    <source>
        <dbReference type="Proteomes" id="UP001221757"/>
    </source>
</evidence>
<sequence>METKQNHRLFAVQELVDPCIGLLESASDLRASALVSRSWAYPAQSHIFSEITLSYADLPETERLCSRFQDTLHTSPHLTRHVRRLYIHADRLSIEKFAEICTFAFTHLESVLVTGIADLTLSHAIALQQLISLPTITSVKLGCRTELSVFFQIWDRCSPSIRDLFLIFTLQSTETFTPISHPPSSHIRLESLRIPIADGALDWLRHEMCPFELSGLKGLSINDSTEALGWDIFVPVLSSIGLLEFVPTSFKPLVDLSSLSNLVEIRITLWTDIQRAPTLDTLSTITASHRIRRIVIICDILLPLICAQLDAKLSGLPLRHSFDVIIVGRPNDLQLQFPTPNFPRLASQNMVHHRMFAPDKWWKSFMTTTGYRPPFP</sequence>
<dbReference type="Proteomes" id="UP001221757">
    <property type="component" value="Unassembled WGS sequence"/>
</dbReference>
<accession>A0AAD7DQB5</accession>
<comment type="caution">
    <text evidence="1">The sequence shown here is derived from an EMBL/GenBank/DDBJ whole genome shotgun (WGS) entry which is preliminary data.</text>
</comment>
<name>A0AAD7DQB5_MYCRO</name>
<organism evidence="1 2">
    <name type="scientific">Mycena rosella</name>
    <name type="common">Pink bonnet</name>
    <name type="synonym">Agaricus rosellus</name>
    <dbReference type="NCBI Taxonomy" id="1033263"/>
    <lineage>
        <taxon>Eukaryota</taxon>
        <taxon>Fungi</taxon>
        <taxon>Dikarya</taxon>
        <taxon>Basidiomycota</taxon>
        <taxon>Agaricomycotina</taxon>
        <taxon>Agaricomycetes</taxon>
        <taxon>Agaricomycetidae</taxon>
        <taxon>Agaricales</taxon>
        <taxon>Marasmiineae</taxon>
        <taxon>Mycenaceae</taxon>
        <taxon>Mycena</taxon>
    </lineage>
</organism>